<keyword evidence="3 13" id="KW-0547">Nucleotide-binding</keyword>
<accession>A0A7W7ZPE4</accession>
<sequence>MILPFVRELMADMEHSAAFERARRHLAGGTGRRRVSGLTTTARALYLPYFVRASQAPALVIVSDNKAAEALHAAVLAACELTGVLAVEEVLRLPAHDVLPFENLSPHPEIQEQRAAALWKLASGAAKLVIAPVEAVCMKLFARDFYAALALTLRTGEEHIPEMLIEHLVSVGYTRVDVVEMPGQVTVRGGILDVYGPEMERPVRIDFFGDEIESMRRFDPDTQRSSSALDEILLLPLTETPVTEKLLTAINARLTRSGTAAGAALEGGETPNELVTHVATRTGEATIFPGWEFYAAVAGAKSSLLDLMGAPSANGPRVFIEEPSMVDNQGERWWNKVEQRHDRAGIGSLVRPEDLYLSPWELQDRVRAYSGCELDQIGIVDVLDADRSDASEIEFATRPTMRFHGSIPALVDQLKSLMENEARVLIAAANQGEVERLAGLLQEYGVPYRIGSRPQQGGSTTVYSESSYLAGDLRTPVIVRAAIANGVQVLDLDRATARQLVVIGANDLSDDADVHARPAARRSKTAAFISDFRDLAVGDYVVHVEHGIARYEGLRTLDQPDAPPLELMILNFADDAKLYVPLTRLDLIQKYRSTETGPAPQLNRLGNPAWAKTKARVKKAMQDMAEELLKLYAQRKAAVGTAFSPDTNMQHEFEDAFDFNETDDQLRAIADIKADMESTQPMDRLLCGDVGYGKTEVAMRAAFKAVQDGKQVAVLTPTTVLCFQHFESFKRRFSKFPVVVEMISRFRTAKEKKDVLERTAQGKVDILIGTHAILSQSLQFQDLGLLVVDEEQRFGVRHKERLKQMRAAIDVLSMSATPIPRTLNMSLVGLRDMSVIETPPKDRMAIQTVVAKFDEKLIRTAVEVELERGGQTYFVHNRVETIYELASMIRELVPQARVVVGHGQMPEAELERVMLAFMDGEYDVLCATSIIENGLDISKANTIIINRADRHGLSELYQLRGRVGRSNRRAYAYLLIPPEQQLTEIARRRLAALKEFSDLGAGFKIAALDLELRGAGNMLGGEQSGHIEAIGFEMYTTMLEEAVSRLKGEGREERPQVTVNLGISLRIDDAYIAEENQRLRMYKRIAGSQTQAELAEVRDELQDRYGTPPENVLHLLAAGEIRLTCERLGIAQIERKRTAIEEPAKKPAPPVKPAARPAYGAWAPSTMARPPLAGRHGQPPQTANLQFSSRAALNRTESNVARAVRETAAVRPANAPLAQAGKIKAMRDMLYVTFSDKLHTAPAQEGKGVNVGALMKLVSRNAKNGAQLTPQGILKWPLTSAQADVVIAETRDLLAALDAGA</sequence>
<dbReference type="Pfam" id="PF02559">
    <property type="entry name" value="CarD_TRCF_RID"/>
    <property type="match status" value="1"/>
</dbReference>
<dbReference type="GO" id="GO:0000716">
    <property type="term" value="P:transcription-coupled nucleotide-excision repair, DNA damage recognition"/>
    <property type="evidence" value="ECO:0007669"/>
    <property type="project" value="UniProtKB-UniRule"/>
</dbReference>
<keyword evidence="5 13" id="KW-0378">Hydrolase</keyword>
<dbReference type="InterPro" id="IPR041471">
    <property type="entry name" value="UvrB_inter"/>
</dbReference>
<dbReference type="EC" id="3.6.4.-" evidence="13"/>
<dbReference type="PROSITE" id="PS51192">
    <property type="entry name" value="HELICASE_ATP_BIND_1"/>
    <property type="match status" value="1"/>
</dbReference>
<dbReference type="SMART" id="SM00982">
    <property type="entry name" value="TRCF"/>
    <property type="match status" value="1"/>
</dbReference>
<evidence type="ECO:0000256" key="9">
    <source>
        <dbReference type="ARBA" id="ARBA00023204"/>
    </source>
</evidence>
<evidence type="ECO:0000256" key="3">
    <source>
        <dbReference type="ARBA" id="ARBA00022741"/>
    </source>
</evidence>
<dbReference type="InterPro" id="IPR003711">
    <property type="entry name" value="CarD-like/TRCF_RID"/>
</dbReference>
<evidence type="ECO:0000256" key="7">
    <source>
        <dbReference type="ARBA" id="ARBA00022840"/>
    </source>
</evidence>
<evidence type="ECO:0000256" key="1">
    <source>
        <dbReference type="ARBA" id="ARBA00004496"/>
    </source>
</evidence>
<evidence type="ECO:0000256" key="13">
    <source>
        <dbReference type="HAMAP-Rule" id="MF_00969"/>
    </source>
</evidence>
<dbReference type="PANTHER" id="PTHR47964:SF1">
    <property type="entry name" value="ATP-DEPENDENT DNA HELICASE HOMOLOG RECG, CHLOROPLASTIC"/>
    <property type="match status" value="1"/>
</dbReference>
<dbReference type="Pfam" id="PF00270">
    <property type="entry name" value="DEAD"/>
    <property type="match status" value="1"/>
</dbReference>
<dbReference type="GO" id="GO:0005737">
    <property type="term" value="C:cytoplasm"/>
    <property type="evidence" value="ECO:0007669"/>
    <property type="project" value="UniProtKB-SubCell"/>
</dbReference>
<evidence type="ECO:0000256" key="6">
    <source>
        <dbReference type="ARBA" id="ARBA00022806"/>
    </source>
</evidence>
<dbReference type="HAMAP" id="MF_00969">
    <property type="entry name" value="TRCF"/>
    <property type="match status" value="1"/>
</dbReference>
<dbReference type="Proteomes" id="UP000584867">
    <property type="component" value="Unassembled WGS sequence"/>
</dbReference>
<keyword evidence="2 13" id="KW-0963">Cytoplasm</keyword>
<dbReference type="Gene3D" id="3.40.50.11180">
    <property type="match status" value="1"/>
</dbReference>
<dbReference type="SUPFAM" id="SSF143517">
    <property type="entry name" value="TRCF domain-like"/>
    <property type="match status" value="1"/>
</dbReference>
<comment type="function">
    <text evidence="13">Couples transcription and DNA repair by recognizing RNA polymerase (RNAP) stalled at DNA lesions. Mediates ATP-dependent release of RNAP and its truncated transcript from the DNA, and recruitment of nucleotide excision repair machinery to the damaged site.</text>
</comment>
<dbReference type="InterPro" id="IPR037235">
    <property type="entry name" value="TRCF-like_C_D7"/>
</dbReference>
<evidence type="ECO:0000313" key="16">
    <source>
        <dbReference type="EMBL" id="MBB5063329.1"/>
    </source>
</evidence>
<dbReference type="SMART" id="SM01058">
    <property type="entry name" value="CarD_TRCF"/>
    <property type="match status" value="1"/>
</dbReference>
<dbReference type="InterPro" id="IPR004576">
    <property type="entry name" value="Mfd"/>
</dbReference>
<dbReference type="Pfam" id="PF03461">
    <property type="entry name" value="TRCF"/>
    <property type="match status" value="1"/>
</dbReference>
<evidence type="ECO:0000256" key="5">
    <source>
        <dbReference type="ARBA" id="ARBA00022801"/>
    </source>
</evidence>
<keyword evidence="6 16" id="KW-0347">Helicase</keyword>
<dbReference type="SMART" id="SM00487">
    <property type="entry name" value="DEXDc"/>
    <property type="match status" value="1"/>
</dbReference>
<evidence type="ECO:0000256" key="4">
    <source>
        <dbReference type="ARBA" id="ARBA00022763"/>
    </source>
</evidence>
<evidence type="ECO:0000259" key="15">
    <source>
        <dbReference type="PROSITE" id="PS51194"/>
    </source>
</evidence>
<dbReference type="InterPro" id="IPR047112">
    <property type="entry name" value="RecG/Mfd"/>
</dbReference>
<dbReference type="GO" id="GO:0005524">
    <property type="term" value="F:ATP binding"/>
    <property type="evidence" value="ECO:0007669"/>
    <property type="project" value="UniProtKB-UniRule"/>
</dbReference>
<dbReference type="RefSeq" id="WP_184254436.1">
    <property type="nucleotide sequence ID" value="NZ_JACHIO010000006.1"/>
</dbReference>
<evidence type="ECO:0000256" key="12">
    <source>
        <dbReference type="ARBA" id="ARBA00070128"/>
    </source>
</evidence>
<feature type="domain" description="Helicase C-terminal" evidence="15">
    <location>
        <begin position="852"/>
        <end position="1011"/>
    </location>
</feature>
<dbReference type="InterPro" id="IPR001650">
    <property type="entry name" value="Helicase_C-like"/>
</dbReference>
<dbReference type="Pfam" id="PF00271">
    <property type="entry name" value="Helicase_C"/>
    <property type="match status" value="1"/>
</dbReference>
<keyword evidence="4 13" id="KW-0227">DNA damage</keyword>
<dbReference type="GO" id="GO:0006355">
    <property type="term" value="P:regulation of DNA-templated transcription"/>
    <property type="evidence" value="ECO:0007669"/>
    <property type="project" value="UniProtKB-UniRule"/>
</dbReference>
<dbReference type="PANTHER" id="PTHR47964">
    <property type="entry name" value="ATP-DEPENDENT DNA HELICASE HOMOLOG RECG, CHLOROPLASTIC"/>
    <property type="match status" value="1"/>
</dbReference>
<reference evidence="16 17" key="1">
    <citation type="submission" date="2020-08" db="EMBL/GenBank/DDBJ databases">
        <title>Genomic Encyclopedia of Type Strains, Phase IV (KMG-V): Genome sequencing to study the core and pangenomes of soil and plant-associated prokaryotes.</title>
        <authorList>
            <person name="Whitman W."/>
        </authorList>
    </citation>
    <scope>NUCLEOTIDE SEQUENCE [LARGE SCALE GENOMIC DNA]</scope>
    <source>
        <strain evidence="16 17">X5P3</strain>
    </source>
</reference>
<dbReference type="SMART" id="SM00490">
    <property type="entry name" value="HELICc"/>
    <property type="match status" value="1"/>
</dbReference>
<dbReference type="Gene3D" id="3.30.2060.10">
    <property type="entry name" value="Penicillin-binding protein 1b domain"/>
    <property type="match status" value="1"/>
</dbReference>
<dbReference type="Gene3D" id="3.90.1150.50">
    <property type="entry name" value="Transcription-repair-coupling factor, D7 domain"/>
    <property type="match status" value="1"/>
</dbReference>
<comment type="subcellular location">
    <subcellularLocation>
        <location evidence="1 13">Cytoplasm</location>
    </subcellularLocation>
</comment>
<gene>
    <name evidence="13" type="primary">mfd</name>
    <name evidence="16" type="ORF">HDF15_001671</name>
</gene>
<dbReference type="Pfam" id="PF17757">
    <property type="entry name" value="UvrB_inter"/>
    <property type="match status" value="1"/>
</dbReference>
<dbReference type="GO" id="GO:0003684">
    <property type="term" value="F:damaged DNA binding"/>
    <property type="evidence" value="ECO:0007669"/>
    <property type="project" value="InterPro"/>
</dbReference>
<dbReference type="GO" id="GO:0016787">
    <property type="term" value="F:hydrolase activity"/>
    <property type="evidence" value="ECO:0007669"/>
    <property type="project" value="UniProtKB-KW"/>
</dbReference>
<comment type="similarity">
    <text evidence="10 13">In the N-terminal section; belongs to the UvrB family.</text>
</comment>
<dbReference type="PROSITE" id="PS51194">
    <property type="entry name" value="HELICASE_CTER"/>
    <property type="match status" value="1"/>
</dbReference>
<evidence type="ECO:0000259" key="14">
    <source>
        <dbReference type="PROSITE" id="PS51192"/>
    </source>
</evidence>
<dbReference type="SUPFAM" id="SSF52540">
    <property type="entry name" value="P-loop containing nucleoside triphosphate hydrolases"/>
    <property type="match status" value="4"/>
</dbReference>
<dbReference type="Gene3D" id="2.40.10.170">
    <property type="match status" value="1"/>
</dbReference>
<feature type="domain" description="Helicase ATP-binding" evidence="14">
    <location>
        <begin position="675"/>
        <end position="836"/>
    </location>
</feature>
<evidence type="ECO:0000256" key="8">
    <source>
        <dbReference type="ARBA" id="ARBA00023125"/>
    </source>
</evidence>
<dbReference type="InterPro" id="IPR036101">
    <property type="entry name" value="CarD-like/TRCF_RID_sf"/>
</dbReference>
<evidence type="ECO:0000256" key="11">
    <source>
        <dbReference type="ARBA" id="ARBA00061399"/>
    </source>
</evidence>
<dbReference type="EMBL" id="JACHIO010000006">
    <property type="protein sequence ID" value="MBB5063329.1"/>
    <property type="molecule type" value="Genomic_DNA"/>
</dbReference>
<dbReference type="InterPro" id="IPR014001">
    <property type="entry name" value="Helicase_ATP-bd"/>
</dbReference>
<evidence type="ECO:0000313" key="17">
    <source>
        <dbReference type="Proteomes" id="UP000584867"/>
    </source>
</evidence>
<proteinExistence type="inferred from homology"/>
<dbReference type="SUPFAM" id="SSF141259">
    <property type="entry name" value="CarD-like"/>
    <property type="match status" value="1"/>
</dbReference>
<protein>
    <recommendedName>
        <fullName evidence="12 13">Transcription-repair-coupling factor</fullName>
        <shortName evidence="13">TRCF</shortName>
        <ecNumber evidence="13">3.6.4.-</ecNumber>
    </recommendedName>
</protein>
<dbReference type="GO" id="GO:0003678">
    <property type="term" value="F:DNA helicase activity"/>
    <property type="evidence" value="ECO:0007669"/>
    <property type="project" value="TreeGrafter"/>
</dbReference>
<comment type="caution">
    <text evidence="16">The sequence shown here is derived from an EMBL/GenBank/DDBJ whole genome shotgun (WGS) entry which is preliminary data.</text>
</comment>
<dbReference type="InterPro" id="IPR005118">
    <property type="entry name" value="TRCF_C"/>
</dbReference>
<keyword evidence="9 13" id="KW-0234">DNA repair</keyword>
<dbReference type="FunFam" id="3.40.50.300:FF:000546">
    <property type="entry name" value="Transcription-repair-coupling factor"/>
    <property type="match status" value="1"/>
</dbReference>
<keyword evidence="8 13" id="KW-0238">DNA-binding</keyword>
<evidence type="ECO:0000256" key="10">
    <source>
        <dbReference type="ARBA" id="ARBA00061104"/>
    </source>
</evidence>
<evidence type="ECO:0000256" key="2">
    <source>
        <dbReference type="ARBA" id="ARBA00022490"/>
    </source>
</evidence>
<dbReference type="InterPro" id="IPR011545">
    <property type="entry name" value="DEAD/DEAH_box_helicase_dom"/>
</dbReference>
<comment type="similarity">
    <text evidence="11 13">In the C-terminal section; belongs to the helicase family. RecG subfamily.</text>
</comment>
<name>A0A7W7ZPE4_9BACT</name>
<organism evidence="16 17">
    <name type="scientific">Granulicella mallensis</name>
    <dbReference type="NCBI Taxonomy" id="940614"/>
    <lineage>
        <taxon>Bacteria</taxon>
        <taxon>Pseudomonadati</taxon>
        <taxon>Acidobacteriota</taxon>
        <taxon>Terriglobia</taxon>
        <taxon>Terriglobales</taxon>
        <taxon>Acidobacteriaceae</taxon>
        <taxon>Granulicella</taxon>
    </lineage>
</organism>
<dbReference type="NCBIfam" id="TIGR00580">
    <property type="entry name" value="mfd"/>
    <property type="match status" value="1"/>
</dbReference>
<dbReference type="CDD" id="cd17991">
    <property type="entry name" value="DEXHc_TRCF"/>
    <property type="match status" value="1"/>
</dbReference>
<dbReference type="InterPro" id="IPR027417">
    <property type="entry name" value="P-loop_NTPase"/>
</dbReference>
<dbReference type="Gene3D" id="3.40.50.300">
    <property type="entry name" value="P-loop containing nucleotide triphosphate hydrolases"/>
    <property type="match status" value="2"/>
</dbReference>
<keyword evidence="7 13" id="KW-0067">ATP-binding</keyword>